<comment type="subcellular location">
    <subcellularLocation>
        <location evidence="3">Cytoplasm</location>
        <location evidence="3">Cytoskeleton</location>
    </subcellularLocation>
</comment>
<dbReference type="GO" id="GO:0048487">
    <property type="term" value="F:beta-tubulin binding"/>
    <property type="evidence" value="ECO:0007669"/>
    <property type="project" value="InterPro"/>
</dbReference>
<reference evidence="5" key="2">
    <citation type="submission" date="2015-01" db="EMBL/GenBank/DDBJ databases">
        <title>Evolutionary Origins and Diversification of the Mycorrhizal Mutualists.</title>
        <authorList>
            <consortium name="DOE Joint Genome Institute"/>
            <consortium name="Mycorrhizal Genomics Consortium"/>
            <person name="Kohler A."/>
            <person name="Kuo A."/>
            <person name="Nagy L.G."/>
            <person name="Floudas D."/>
            <person name="Copeland A."/>
            <person name="Barry K.W."/>
            <person name="Cichocki N."/>
            <person name="Veneault-Fourrey C."/>
            <person name="LaButti K."/>
            <person name="Lindquist E.A."/>
            <person name="Lipzen A."/>
            <person name="Lundell T."/>
            <person name="Morin E."/>
            <person name="Murat C."/>
            <person name="Riley R."/>
            <person name="Ohm R."/>
            <person name="Sun H."/>
            <person name="Tunlid A."/>
            <person name="Henrissat B."/>
            <person name="Grigoriev I.V."/>
            <person name="Hibbett D.S."/>
            <person name="Martin F."/>
        </authorList>
    </citation>
    <scope>NUCLEOTIDE SEQUENCE [LARGE SCALE GENOMIC DNA]</scope>
    <source>
        <strain evidence="5">MUT 4182</strain>
    </source>
</reference>
<keyword evidence="2 3" id="KW-0143">Chaperone</keyword>
<name>A0A0C3QU54_9AGAM</name>
<dbReference type="GO" id="GO:0007023">
    <property type="term" value="P:post-chaperonin tubulin folding pathway"/>
    <property type="evidence" value="ECO:0007669"/>
    <property type="project" value="UniProtKB-UniRule"/>
</dbReference>
<keyword evidence="3" id="KW-0493">Microtubule</keyword>
<dbReference type="InterPro" id="IPR004226">
    <property type="entry name" value="TBCA"/>
</dbReference>
<evidence type="ECO:0000256" key="1">
    <source>
        <dbReference type="ARBA" id="ARBA00006806"/>
    </source>
</evidence>
<accession>A0A0C3QU54</accession>
<keyword evidence="3" id="KW-0963">Cytoplasm</keyword>
<protein>
    <recommendedName>
        <fullName evidence="3">Tubulin-specific chaperone A</fullName>
    </recommendedName>
</protein>
<dbReference type="Gene3D" id="1.20.58.90">
    <property type="match status" value="1"/>
</dbReference>
<comment type="subunit">
    <text evidence="3">Supercomplex made of cofactors A to E. Cofactors A and D function by capturing and stabilizing tubulin in a quasi-native conformation. Cofactor E binds to the cofactor D-tubulin complex; interaction with cofactor C then causes the release of tubulin polypeptides that are committed to the native state.</text>
</comment>
<dbReference type="Proteomes" id="UP000054248">
    <property type="component" value="Unassembled WGS sequence"/>
</dbReference>
<dbReference type="SUPFAM" id="SSF46988">
    <property type="entry name" value="Tubulin chaperone cofactor A"/>
    <property type="match status" value="1"/>
</dbReference>
<reference evidence="4 5" key="1">
    <citation type="submission" date="2014-04" db="EMBL/GenBank/DDBJ databases">
        <authorList>
            <consortium name="DOE Joint Genome Institute"/>
            <person name="Kuo A."/>
            <person name="Girlanda M."/>
            <person name="Perotto S."/>
            <person name="Kohler A."/>
            <person name="Nagy L.G."/>
            <person name="Floudas D."/>
            <person name="Copeland A."/>
            <person name="Barry K.W."/>
            <person name="Cichocki N."/>
            <person name="Veneault-Fourrey C."/>
            <person name="LaButti K."/>
            <person name="Lindquist E.A."/>
            <person name="Lipzen A."/>
            <person name="Lundell T."/>
            <person name="Morin E."/>
            <person name="Murat C."/>
            <person name="Sun H."/>
            <person name="Tunlid A."/>
            <person name="Henrissat B."/>
            <person name="Grigoriev I.V."/>
            <person name="Hibbett D.S."/>
            <person name="Martin F."/>
            <person name="Nordberg H.P."/>
            <person name="Cantor M.N."/>
            <person name="Hua S.X."/>
        </authorList>
    </citation>
    <scope>NUCLEOTIDE SEQUENCE [LARGE SCALE GENOMIC DNA]</scope>
    <source>
        <strain evidence="4 5">MUT 4182</strain>
    </source>
</reference>
<dbReference type="HOGENOM" id="CLU_130569_3_1_1"/>
<dbReference type="PANTHER" id="PTHR21500:SF0">
    <property type="entry name" value="TUBULIN-SPECIFIC CHAPERONE A"/>
    <property type="match status" value="1"/>
</dbReference>
<dbReference type="GO" id="GO:0005829">
    <property type="term" value="C:cytosol"/>
    <property type="evidence" value="ECO:0007669"/>
    <property type="project" value="TreeGrafter"/>
</dbReference>
<dbReference type="GO" id="GO:0005874">
    <property type="term" value="C:microtubule"/>
    <property type="evidence" value="ECO:0007669"/>
    <property type="project" value="UniProtKB-KW"/>
</dbReference>
<dbReference type="InterPro" id="IPR036126">
    <property type="entry name" value="TBCA_sf"/>
</dbReference>
<evidence type="ECO:0000313" key="5">
    <source>
        <dbReference type="Proteomes" id="UP000054248"/>
    </source>
</evidence>
<keyword evidence="5" id="KW-1185">Reference proteome</keyword>
<evidence type="ECO:0000313" key="4">
    <source>
        <dbReference type="EMBL" id="KIO32866.1"/>
    </source>
</evidence>
<proteinExistence type="inferred from homology"/>
<keyword evidence="3" id="KW-0206">Cytoskeleton</keyword>
<evidence type="ECO:0000256" key="3">
    <source>
        <dbReference type="RuleBase" id="RU364030"/>
    </source>
</evidence>
<comment type="similarity">
    <text evidence="1 3">Belongs to the TBCA family.</text>
</comment>
<sequence length="113" mass="12561">MSEAKDLQKQLRIKSGVVERLIKELGVYQKEEEAEVRRVEKLKAEGAEGADIRQAENVLKEAQKMVPDAQKRMSGAVEDLRGVFDLAKDPSSPLPADDEMLLKAKEALEKAEA</sequence>
<dbReference type="GO" id="GO:0007021">
    <property type="term" value="P:tubulin complex assembly"/>
    <property type="evidence" value="ECO:0007669"/>
    <property type="project" value="UniProtKB-UniRule"/>
</dbReference>
<organism evidence="4 5">
    <name type="scientific">Tulasnella calospora MUT 4182</name>
    <dbReference type="NCBI Taxonomy" id="1051891"/>
    <lineage>
        <taxon>Eukaryota</taxon>
        <taxon>Fungi</taxon>
        <taxon>Dikarya</taxon>
        <taxon>Basidiomycota</taxon>
        <taxon>Agaricomycotina</taxon>
        <taxon>Agaricomycetes</taxon>
        <taxon>Cantharellales</taxon>
        <taxon>Tulasnellaceae</taxon>
        <taxon>Tulasnella</taxon>
    </lineage>
</organism>
<evidence type="ECO:0000256" key="2">
    <source>
        <dbReference type="ARBA" id="ARBA00023186"/>
    </source>
</evidence>
<gene>
    <name evidence="4" type="ORF">M407DRAFT_96485</name>
</gene>
<dbReference type="EMBL" id="KN822952">
    <property type="protein sequence ID" value="KIO32866.1"/>
    <property type="molecule type" value="Genomic_DNA"/>
</dbReference>
<dbReference type="AlphaFoldDB" id="A0A0C3QU54"/>
<dbReference type="OrthoDB" id="296187at2759"/>
<dbReference type="Pfam" id="PF02970">
    <property type="entry name" value="TBCA"/>
    <property type="match status" value="1"/>
</dbReference>
<dbReference type="PANTHER" id="PTHR21500">
    <property type="entry name" value="TUBULIN-SPECIFIC CHAPERONE A"/>
    <property type="match status" value="1"/>
</dbReference>
<dbReference type="STRING" id="1051891.A0A0C3QU54"/>